<reference evidence="1 2" key="1">
    <citation type="submission" date="2019-03" db="EMBL/GenBank/DDBJ databases">
        <title>Genomic Encyclopedia of Type Strains, Phase IV (KMG-IV): sequencing the most valuable type-strain genomes for metagenomic binning, comparative biology and taxonomic classification.</title>
        <authorList>
            <person name="Goeker M."/>
        </authorList>
    </citation>
    <scope>NUCLEOTIDE SEQUENCE [LARGE SCALE GENOMIC DNA]</scope>
    <source>
        <strain evidence="1 2">DSM 28697</strain>
    </source>
</reference>
<sequence>MSFFKKSLERVGIGGVKIDAQLQNNQYTKGDTVHGEFHIKGAGTDTDINQLVIDLCTVAWYEHEDKMHQKKVVVDSYSFEGSHVKSGERLTIPFAFELPYTVPHSTSRSPVWITTRADIELAIDPRDEDYLVIKEPETSRLFLNAVRNLGFRLREVEVEAGNYLTERFYQKVLPMDQIPKYVQEFEWAVPSEFRGHIDEIEAVLYATEYSLHVLLTKDQRLRGLDKFFKSEDAYYELEFTLDELNQPDVVERELWSILQK</sequence>
<evidence type="ECO:0000313" key="1">
    <source>
        <dbReference type="EMBL" id="TDQ39736.1"/>
    </source>
</evidence>
<comment type="caution">
    <text evidence="1">The sequence shown here is derived from an EMBL/GenBank/DDBJ whole genome shotgun (WGS) entry which is preliminary data.</text>
</comment>
<dbReference type="AlphaFoldDB" id="A0A4R6U273"/>
<proteinExistence type="predicted"/>
<name>A0A4R6U273_9BACI</name>
<dbReference type="Pfam" id="PF07070">
    <property type="entry name" value="Spo0M"/>
    <property type="match status" value="1"/>
</dbReference>
<accession>A0A4R6U273</accession>
<dbReference type="RefSeq" id="WP_133580412.1">
    <property type="nucleotide sequence ID" value="NZ_SNYJ01000007.1"/>
</dbReference>
<dbReference type="OrthoDB" id="2351239at2"/>
<organism evidence="1 2">
    <name type="scientific">Aureibacillus halotolerans</name>
    <dbReference type="NCBI Taxonomy" id="1508390"/>
    <lineage>
        <taxon>Bacteria</taxon>
        <taxon>Bacillati</taxon>
        <taxon>Bacillota</taxon>
        <taxon>Bacilli</taxon>
        <taxon>Bacillales</taxon>
        <taxon>Bacillaceae</taxon>
        <taxon>Aureibacillus</taxon>
    </lineage>
</organism>
<keyword evidence="2" id="KW-1185">Reference proteome</keyword>
<dbReference type="Proteomes" id="UP000295632">
    <property type="component" value="Unassembled WGS sequence"/>
</dbReference>
<evidence type="ECO:0000313" key="2">
    <source>
        <dbReference type="Proteomes" id="UP000295632"/>
    </source>
</evidence>
<dbReference type="EMBL" id="SNYJ01000007">
    <property type="protein sequence ID" value="TDQ39736.1"/>
    <property type="molecule type" value="Genomic_DNA"/>
</dbReference>
<protein>
    <submittedName>
        <fullName evidence="1">Sporulation-control protein</fullName>
    </submittedName>
</protein>
<gene>
    <name evidence="1" type="ORF">EV213_107103</name>
</gene>
<dbReference type="PANTHER" id="PTHR40053">
    <property type="entry name" value="SPORULATION-CONTROL PROTEIN SPO0M"/>
    <property type="match status" value="1"/>
</dbReference>
<dbReference type="PANTHER" id="PTHR40053:SF1">
    <property type="entry name" value="SPORULATION-CONTROL PROTEIN SPO0M"/>
    <property type="match status" value="1"/>
</dbReference>
<dbReference type="InterPro" id="IPR009776">
    <property type="entry name" value="Spore_0_M"/>
</dbReference>